<accession>A0A8S5M8R1</accession>
<evidence type="ECO:0000313" key="1">
    <source>
        <dbReference type="EMBL" id="DAD78347.1"/>
    </source>
</evidence>
<sequence>MKMLVGTVPFVPNVPMKTPEFKIWGFLYRFDICVLKYVFFQK</sequence>
<proteinExistence type="predicted"/>
<protein>
    <submittedName>
        <fullName evidence="1">Uncharacterized protein</fullName>
    </submittedName>
</protein>
<reference evidence="1" key="1">
    <citation type="journal article" date="2021" name="Proc. Natl. Acad. Sci. U.S.A.">
        <title>A Catalog of Tens of Thousands of Viruses from Human Metagenomes Reveals Hidden Associations with Chronic Diseases.</title>
        <authorList>
            <person name="Tisza M.J."/>
            <person name="Buck C.B."/>
        </authorList>
    </citation>
    <scope>NUCLEOTIDE SEQUENCE</scope>
    <source>
        <strain evidence="1">CtPAi1</strain>
    </source>
</reference>
<organism evidence="1">
    <name type="scientific">Siphoviridae sp. ctPAi1</name>
    <dbReference type="NCBI Taxonomy" id="2826320"/>
    <lineage>
        <taxon>Viruses</taxon>
        <taxon>Duplodnaviria</taxon>
        <taxon>Heunggongvirae</taxon>
        <taxon>Uroviricota</taxon>
        <taxon>Caudoviricetes</taxon>
    </lineage>
</organism>
<dbReference type="EMBL" id="BK014842">
    <property type="protein sequence ID" value="DAD78347.1"/>
    <property type="molecule type" value="Genomic_DNA"/>
</dbReference>
<name>A0A8S5M8R1_9CAUD</name>